<feature type="transmembrane region" description="Helical" evidence="12">
    <location>
        <begin position="291"/>
        <end position="313"/>
    </location>
</feature>
<comment type="subcellular location">
    <subcellularLocation>
        <location evidence="1">Membrane</location>
        <topology evidence="1">Multi-pass membrane protein</topology>
    </subcellularLocation>
</comment>
<evidence type="ECO:0000256" key="10">
    <source>
        <dbReference type="ARBA" id="ARBA00023157"/>
    </source>
</evidence>
<dbReference type="PANTHER" id="PTHR35457">
    <property type="entry name" value="HEME A SYNTHASE"/>
    <property type="match status" value="1"/>
</dbReference>
<keyword evidence="8" id="KW-0350">Heme biosynthesis</keyword>
<keyword evidence="2" id="KW-1003">Cell membrane</keyword>
<name>A0A3B1DG56_9ZZZZ</name>
<evidence type="ECO:0000256" key="9">
    <source>
        <dbReference type="ARBA" id="ARBA00023136"/>
    </source>
</evidence>
<dbReference type="EMBL" id="UOGJ01000024">
    <property type="protein sequence ID" value="VAX35024.1"/>
    <property type="molecule type" value="Genomic_DNA"/>
</dbReference>
<feature type="transmembrane region" description="Helical" evidence="12">
    <location>
        <begin position="89"/>
        <end position="110"/>
    </location>
</feature>
<feature type="transmembrane region" description="Helical" evidence="12">
    <location>
        <begin position="56"/>
        <end position="77"/>
    </location>
</feature>
<organism evidence="13">
    <name type="scientific">hydrothermal vent metagenome</name>
    <dbReference type="NCBI Taxonomy" id="652676"/>
    <lineage>
        <taxon>unclassified sequences</taxon>
        <taxon>metagenomes</taxon>
        <taxon>ecological metagenomes</taxon>
    </lineage>
</organism>
<keyword evidence="3 12" id="KW-0812">Transmembrane</keyword>
<feature type="transmembrane region" description="Helical" evidence="12">
    <location>
        <begin position="157"/>
        <end position="178"/>
    </location>
</feature>
<evidence type="ECO:0000256" key="11">
    <source>
        <dbReference type="ARBA" id="ARBA00023444"/>
    </source>
</evidence>
<comment type="pathway">
    <text evidence="11">Porphyrin-containing compound metabolism.</text>
</comment>
<dbReference type="InterPro" id="IPR050450">
    <property type="entry name" value="COX15/CtaA_HemeA_synthase"/>
</dbReference>
<keyword evidence="9 12" id="KW-0472">Membrane</keyword>
<reference evidence="13" key="1">
    <citation type="submission" date="2018-06" db="EMBL/GenBank/DDBJ databases">
        <authorList>
            <person name="Zhirakovskaya E."/>
        </authorList>
    </citation>
    <scope>NUCLEOTIDE SEQUENCE</scope>
</reference>
<gene>
    <name evidence="13" type="ORF">MNBD_UNCLBAC01-1788</name>
</gene>
<dbReference type="GO" id="GO:0006784">
    <property type="term" value="P:heme A biosynthetic process"/>
    <property type="evidence" value="ECO:0007669"/>
    <property type="project" value="InterPro"/>
</dbReference>
<evidence type="ECO:0000256" key="6">
    <source>
        <dbReference type="ARBA" id="ARBA00023002"/>
    </source>
</evidence>
<evidence type="ECO:0000256" key="12">
    <source>
        <dbReference type="SAM" id="Phobius"/>
    </source>
</evidence>
<keyword evidence="4" id="KW-0479">Metal-binding</keyword>
<evidence type="ECO:0000256" key="3">
    <source>
        <dbReference type="ARBA" id="ARBA00022692"/>
    </source>
</evidence>
<feature type="transmembrane region" description="Helical" evidence="12">
    <location>
        <begin position="222"/>
        <end position="244"/>
    </location>
</feature>
<dbReference type="PANTHER" id="PTHR35457:SF1">
    <property type="entry name" value="HEME A SYNTHASE"/>
    <property type="match status" value="1"/>
</dbReference>
<keyword evidence="7" id="KW-0408">Iron</keyword>
<evidence type="ECO:0000256" key="2">
    <source>
        <dbReference type="ARBA" id="ARBA00022475"/>
    </source>
</evidence>
<dbReference type="Pfam" id="PF02628">
    <property type="entry name" value="COX15-CtaA"/>
    <property type="match status" value="2"/>
</dbReference>
<sequence length="326" mass="36892">MGLRIFSKITCVATLFLIFAGGMVKSTNSGLSVPDWPLSYGMLFPPMVGGVFYEHGHRMIATVVGFFMLCLALWIGFQENRKWVKGLSFFSLFLVILQGVLGGITVLYFLPDPISIAHGVMAQIFFVLTIIIAYSFSKERKEREENLESTPNIYANFLKLCIAFIILIFIQLFVAAIVRHTESGLAIPDFPKMGGYWIPLFNESMLLNINDWRFDYNLDDVTIGQVLIHFLHRFIALIICILMIPLNKIGLKYYSNNPKMRKTIYWLDGLVVFQILLGIGTIYTAKEPWTTSFHVAIGAAILGIAVLLFLRVAPLKMDNLKEKLCI</sequence>
<accession>A0A3B1DG56</accession>
<dbReference type="GO" id="GO:0016020">
    <property type="term" value="C:membrane"/>
    <property type="evidence" value="ECO:0007669"/>
    <property type="project" value="UniProtKB-SubCell"/>
</dbReference>
<dbReference type="GO" id="GO:0046872">
    <property type="term" value="F:metal ion binding"/>
    <property type="evidence" value="ECO:0007669"/>
    <property type="project" value="UniProtKB-KW"/>
</dbReference>
<keyword evidence="10" id="KW-1015">Disulfide bond</keyword>
<evidence type="ECO:0000256" key="5">
    <source>
        <dbReference type="ARBA" id="ARBA00022989"/>
    </source>
</evidence>
<feature type="transmembrane region" description="Helical" evidence="12">
    <location>
        <begin position="265"/>
        <end position="285"/>
    </location>
</feature>
<protein>
    <submittedName>
        <fullName evidence="13">Heme A synthase, cytochrome oxidase biogenesis protein Cox15-CtaA</fullName>
    </submittedName>
</protein>
<evidence type="ECO:0000256" key="4">
    <source>
        <dbReference type="ARBA" id="ARBA00022723"/>
    </source>
</evidence>
<proteinExistence type="predicted"/>
<evidence type="ECO:0000313" key="13">
    <source>
        <dbReference type="EMBL" id="VAX35024.1"/>
    </source>
</evidence>
<dbReference type="AlphaFoldDB" id="A0A3B1DG56"/>
<evidence type="ECO:0000256" key="8">
    <source>
        <dbReference type="ARBA" id="ARBA00023133"/>
    </source>
</evidence>
<keyword evidence="5 12" id="KW-1133">Transmembrane helix</keyword>
<keyword evidence="6" id="KW-0560">Oxidoreductase</keyword>
<evidence type="ECO:0000256" key="7">
    <source>
        <dbReference type="ARBA" id="ARBA00023004"/>
    </source>
</evidence>
<feature type="transmembrane region" description="Helical" evidence="12">
    <location>
        <begin position="116"/>
        <end position="136"/>
    </location>
</feature>
<evidence type="ECO:0000256" key="1">
    <source>
        <dbReference type="ARBA" id="ARBA00004141"/>
    </source>
</evidence>
<dbReference type="InterPro" id="IPR003780">
    <property type="entry name" value="COX15/CtaA_fam"/>
</dbReference>
<dbReference type="GO" id="GO:0016491">
    <property type="term" value="F:oxidoreductase activity"/>
    <property type="evidence" value="ECO:0007669"/>
    <property type="project" value="UniProtKB-KW"/>
</dbReference>